<evidence type="ECO:0000313" key="3">
    <source>
        <dbReference type="EMBL" id="MDQ0372822.1"/>
    </source>
</evidence>
<evidence type="ECO:0000256" key="1">
    <source>
        <dbReference type="ARBA" id="ARBA00006484"/>
    </source>
</evidence>
<dbReference type="EMBL" id="JAUSVB010000001">
    <property type="protein sequence ID" value="MDQ0372822.1"/>
    <property type="molecule type" value="Genomic_DNA"/>
</dbReference>
<proteinExistence type="inferred from homology"/>
<dbReference type="InterPro" id="IPR002347">
    <property type="entry name" value="SDR_fam"/>
</dbReference>
<comment type="caution">
    <text evidence="3">The sequence shown here is derived from an EMBL/GenBank/DDBJ whole genome shotgun (WGS) entry which is preliminary data.</text>
</comment>
<accession>A0ABU0EC26</accession>
<keyword evidence="4" id="KW-1185">Reference proteome</keyword>
<organism evidence="3 4">
    <name type="scientific">Cellulomonas humilata</name>
    <dbReference type="NCBI Taxonomy" id="144055"/>
    <lineage>
        <taxon>Bacteria</taxon>
        <taxon>Bacillati</taxon>
        <taxon>Actinomycetota</taxon>
        <taxon>Actinomycetes</taxon>
        <taxon>Micrococcales</taxon>
        <taxon>Cellulomonadaceae</taxon>
        <taxon>Cellulomonas</taxon>
    </lineage>
</organism>
<reference evidence="3 4" key="1">
    <citation type="submission" date="2023-07" db="EMBL/GenBank/DDBJ databases">
        <title>Sorghum-associated microbial communities from plants grown in Nebraska, USA.</title>
        <authorList>
            <person name="Schachtman D."/>
        </authorList>
    </citation>
    <scope>NUCLEOTIDE SEQUENCE [LARGE SCALE GENOMIC DNA]</scope>
    <source>
        <strain evidence="3 4">BE332</strain>
    </source>
</reference>
<protein>
    <submittedName>
        <fullName evidence="3">NAD(P)-dependent dehydrogenase (Short-subunit alcohol dehydrogenase family)</fullName>
    </submittedName>
</protein>
<dbReference type="SUPFAM" id="SSF51735">
    <property type="entry name" value="NAD(P)-binding Rossmann-fold domains"/>
    <property type="match status" value="1"/>
</dbReference>
<dbReference type="RefSeq" id="WP_307490509.1">
    <property type="nucleotide sequence ID" value="NZ_JAUSVB010000001.1"/>
</dbReference>
<dbReference type="Gene3D" id="3.40.50.720">
    <property type="entry name" value="NAD(P)-binding Rossmann-like Domain"/>
    <property type="match status" value="1"/>
</dbReference>
<dbReference type="InterPro" id="IPR020904">
    <property type="entry name" value="Sc_DH/Rdtase_CS"/>
</dbReference>
<dbReference type="Pfam" id="PF00106">
    <property type="entry name" value="adh_short"/>
    <property type="match status" value="1"/>
</dbReference>
<dbReference type="PANTHER" id="PTHR24320">
    <property type="entry name" value="RETINOL DEHYDROGENASE"/>
    <property type="match status" value="1"/>
</dbReference>
<dbReference type="Proteomes" id="UP001239626">
    <property type="component" value="Unassembled WGS sequence"/>
</dbReference>
<evidence type="ECO:0000313" key="4">
    <source>
        <dbReference type="Proteomes" id="UP001239626"/>
    </source>
</evidence>
<dbReference type="PROSITE" id="PS00061">
    <property type="entry name" value="ADH_SHORT"/>
    <property type="match status" value="1"/>
</dbReference>
<dbReference type="NCBIfam" id="NF004513">
    <property type="entry name" value="PRK05854.1"/>
    <property type="match status" value="1"/>
</dbReference>
<dbReference type="NCBIfam" id="NF004846">
    <property type="entry name" value="PRK06197.1"/>
    <property type="match status" value="1"/>
</dbReference>
<keyword evidence="2" id="KW-0560">Oxidoreductase</keyword>
<dbReference type="InterPro" id="IPR036291">
    <property type="entry name" value="NAD(P)-bd_dom_sf"/>
</dbReference>
<sequence length="305" mass="32409">MYVVPDQTGRTVVVTGANSGTGREAAERLAAAGAHVILAVRSAEKGEKALAEILAAHPGATAEVRIADLASLASVQTFADDLSRDLTHLDTLVNNAGVMTPPTRFETEDGFELQLGTNFLGPFALTNRLLPLLLAAPAGRVTTMSSGMAAVGRIRFDDLQWTRRRYSPTRSYAQSKLADLLLARQLAHVSMRRGWALRSNAAHPGFTQTNLQTAGASLGSDAVHRSSIAKLPFVPSQLPPEGAEPMLFAAADPRAVEDGYYGPTGRFGLVGPTGPVRLSRRMRDDDTAARLWAVAQDLTGTTLPA</sequence>
<comment type="similarity">
    <text evidence="1">Belongs to the short-chain dehydrogenases/reductases (SDR) family.</text>
</comment>
<gene>
    <name evidence="3" type="ORF">J2X26_001119</name>
</gene>
<dbReference type="PANTHER" id="PTHR24320:SF148">
    <property type="entry name" value="NAD(P)-BINDING ROSSMANN-FOLD SUPERFAMILY PROTEIN"/>
    <property type="match status" value="1"/>
</dbReference>
<dbReference type="PRINTS" id="PR00081">
    <property type="entry name" value="GDHRDH"/>
</dbReference>
<name>A0ABU0EC26_9CELL</name>
<evidence type="ECO:0000256" key="2">
    <source>
        <dbReference type="ARBA" id="ARBA00023002"/>
    </source>
</evidence>